<evidence type="ECO:0000313" key="3">
    <source>
        <dbReference type="Proteomes" id="UP001151760"/>
    </source>
</evidence>
<feature type="region of interest" description="Disordered" evidence="1">
    <location>
        <begin position="1"/>
        <end position="56"/>
    </location>
</feature>
<feature type="compositionally biased region" description="Basic residues" evidence="1">
    <location>
        <begin position="12"/>
        <end position="21"/>
    </location>
</feature>
<reference evidence="2" key="1">
    <citation type="journal article" date="2022" name="Int. J. Mol. Sci.">
        <title>Draft Genome of Tanacetum Coccineum: Genomic Comparison of Closely Related Tanacetum-Family Plants.</title>
        <authorList>
            <person name="Yamashiro T."/>
            <person name="Shiraishi A."/>
            <person name="Nakayama K."/>
            <person name="Satake H."/>
        </authorList>
    </citation>
    <scope>NUCLEOTIDE SEQUENCE</scope>
</reference>
<dbReference type="Proteomes" id="UP001151760">
    <property type="component" value="Unassembled WGS sequence"/>
</dbReference>
<dbReference type="EMBL" id="BQNB010012531">
    <property type="protein sequence ID" value="GJT04738.1"/>
    <property type="molecule type" value="Genomic_DNA"/>
</dbReference>
<protein>
    <recommendedName>
        <fullName evidence="4">Reverse transcriptase domain-containing protein</fullName>
    </recommendedName>
</protein>
<evidence type="ECO:0000256" key="1">
    <source>
        <dbReference type="SAM" id="MobiDB-lite"/>
    </source>
</evidence>
<comment type="caution">
    <text evidence="2">The sequence shown here is derived from an EMBL/GenBank/DDBJ whole genome shotgun (WGS) entry which is preliminary data.</text>
</comment>
<name>A0ABQ5ATY5_9ASTR</name>
<sequence>MTTTQPSPPTSYHRHHQHSRHPYAASTTTDTPTPPPPTSPSRHHITTTTTSPHKKGASVIIPARDTHRIPVGCGWSTFLSWLIARDSVEISTLVLYSKGVIIELCVLRSPFDVLIVFLLSKGDDTFWFGSKTFGMDEFYGLFGLQEFLSCSYSSEANGINSNPKFGIGGVFVLLLVLPFSWVETLYCLCTSGFHGVNEPGGVRYAREDDHEDTEGREDVYEVFQQRGSYLDVDDSNGSMIDLGCARRANDFVVKYDARSKDLEACLEKGRRIEHEAESMDEVIYGVVWFQGRVPFGKGKMWLLNRGEWVSYWLLKKAYTIKYSIHPGADALLVSVLGTVEFVDREVKSLKRSKIVLVQFHWNSKRGPEFTWERKDQIRSKCPQLFVDSFAVLSFCVVLHPKHTLVGTGNQSIGCGHLNEIGLMVKLVEFISFTFE</sequence>
<gene>
    <name evidence="2" type="ORF">Tco_0839200</name>
</gene>
<organism evidence="2 3">
    <name type="scientific">Tanacetum coccineum</name>
    <dbReference type="NCBI Taxonomy" id="301880"/>
    <lineage>
        <taxon>Eukaryota</taxon>
        <taxon>Viridiplantae</taxon>
        <taxon>Streptophyta</taxon>
        <taxon>Embryophyta</taxon>
        <taxon>Tracheophyta</taxon>
        <taxon>Spermatophyta</taxon>
        <taxon>Magnoliopsida</taxon>
        <taxon>eudicotyledons</taxon>
        <taxon>Gunneridae</taxon>
        <taxon>Pentapetalae</taxon>
        <taxon>asterids</taxon>
        <taxon>campanulids</taxon>
        <taxon>Asterales</taxon>
        <taxon>Asteraceae</taxon>
        <taxon>Asteroideae</taxon>
        <taxon>Anthemideae</taxon>
        <taxon>Anthemidinae</taxon>
        <taxon>Tanacetum</taxon>
    </lineage>
</organism>
<evidence type="ECO:0008006" key="4">
    <source>
        <dbReference type="Google" id="ProtNLM"/>
    </source>
</evidence>
<evidence type="ECO:0000313" key="2">
    <source>
        <dbReference type="EMBL" id="GJT04738.1"/>
    </source>
</evidence>
<reference evidence="2" key="2">
    <citation type="submission" date="2022-01" db="EMBL/GenBank/DDBJ databases">
        <authorList>
            <person name="Yamashiro T."/>
            <person name="Shiraishi A."/>
            <person name="Satake H."/>
            <person name="Nakayama K."/>
        </authorList>
    </citation>
    <scope>NUCLEOTIDE SEQUENCE</scope>
</reference>
<keyword evidence="3" id="KW-1185">Reference proteome</keyword>
<proteinExistence type="predicted"/>
<accession>A0ABQ5ATY5</accession>